<feature type="transmembrane region" description="Helical" evidence="1">
    <location>
        <begin position="24"/>
        <end position="45"/>
    </location>
</feature>
<sequence>MITTALTTAAAATGPYWHGGGFPFFVFPAFFFLAFLVVFLVFGVFRRGSWRAVSDARAVLADRFARGDISAEEYRARLSELSRK</sequence>
<protein>
    <recommendedName>
        <fullName evidence="2">SHOCT domain-containing protein</fullName>
    </recommendedName>
</protein>
<dbReference type="EMBL" id="LDQC01000096">
    <property type="protein sequence ID" value="KTR02837.1"/>
    <property type="molecule type" value="Genomic_DNA"/>
</dbReference>
<gene>
    <name evidence="3" type="ORF">NS184_15160</name>
</gene>
<dbReference type="STRING" id="33881.NS184_15160"/>
<dbReference type="RefSeq" id="WP_058726922.1">
    <property type="nucleotide sequence ID" value="NZ_LDQC01000096.1"/>
</dbReference>
<accession>A0A175RG68</accession>
<evidence type="ECO:0000313" key="4">
    <source>
        <dbReference type="Proteomes" id="UP000078252"/>
    </source>
</evidence>
<evidence type="ECO:0000256" key="1">
    <source>
        <dbReference type="SAM" id="Phobius"/>
    </source>
</evidence>
<keyword evidence="1" id="KW-0472">Membrane</keyword>
<evidence type="ECO:0000259" key="2">
    <source>
        <dbReference type="Pfam" id="PF09851"/>
    </source>
</evidence>
<dbReference type="InterPro" id="IPR018649">
    <property type="entry name" value="SHOCT"/>
</dbReference>
<dbReference type="Proteomes" id="UP000078252">
    <property type="component" value="Unassembled WGS sequence"/>
</dbReference>
<dbReference type="OrthoDB" id="3748887at2"/>
<organism evidence="3 4">
    <name type="scientific">Curtobacterium luteum</name>
    <dbReference type="NCBI Taxonomy" id="33881"/>
    <lineage>
        <taxon>Bacteria</taxon>
        <taxon>Bacillati</taxon>
        <taxon>Actinomycetota</taxon>
        <taxon>Actinomycetes</taxon>
        <taxon>Micrococcales</taxon>
        <taxon>Microbacteriaceae</taxon>
        <taxon>Curtobacterium</taxon>
    </lineage>
</organism>
<keyword evidence="1" id="KW-0812">Transmembrane</keyword>
<feature type="domain" description="SHOCT" evidence="2">
    <location>
        <begin position="55"/>
        <end position="81"/>
    </location>
</feature>
<dbReference type="Pfam" id="PF09851">
    <property type="entry name" value="SHOCT"/>
    <property type="match status" value="1"/>
</dbReference>
<reference evidence="3 4" key="1">
    <citation type="journal article" date="2016" name="Front. Microbiol.">
        <title>Genomic Resource of Rice Seed Associated Bacteria.</title>
        <authorList>
            <person name="Midha S."/>
            <person name="Bansal K."/>
            <person name="Sharma S."/>
            <person name="Kumar N."/>
            <person name="Patil P.P."/>
            <person name="Chaudhry V."/>
            <person name="Patil P.B."/>
        </authorList>
    </citation>
    <scope>NUCLEOTIDE SEQUENCE [LARGE SCALE GENOMIC DNA]</scope>
    <source>
        <strain evidence="3 4">NS184</strain>
    </source>
</reference>
<proteinExistence type="predicted"/>
<comment type="caution">
    <text evidence="3">The sequence shown here is derived from an EMBL/GenBank/DDBJ whole genome shotgun (WGS) entry which is preliminary data.</text>
</comment>
<dbReference type="AlphaFoldDB" id="A0A175RG68"/>
<dbReference type="PATRIC" id="fig|33881.3.peg.3569"/>
<keyword evidence="1" id="KW-1133">Transmembrane helix</keyword>
<name>A0A175RG68_9MICO</name>
<evidence type="ECO:0000313" key="3">
    <source>
        <dbReference type="EMBL" id="KTR02837.1"/>
    </source>
</evidence>